<dbReference type="GO" id="GO:0046677">
    <property type="term" value="P:response to antibiotic"/>
    <property type="evidence" value="ECO:0007669"/>
    <property type="project" value="UniProtKB-UniRule"/>
</dbReference>
<evidence type="ECO:0000313" key="9">
    <source>
        <dbReference type="EMBL" id="ANN78350.1"/>
    </source>
</evidence>
<evidence type="ECO:0000256" key="6">
    <source>
        <dbReference type="RuleBase" id="RU361140"/>
    </source>
</evidence>
<dbReference type="InterPro" id="IPR012338">
    <property type="entry name" value="Beta-lactam/transpept-like"/>
</dbReference>
<evidence type="ECO:0000256" key="4">
    <source>
        <dbReference type="ARBA" id="ARBA00022801"/>
    </source>
</evidence>
<dbReference type="KEGG" id="bfz:BAU07_15650"/>
<organism evidence="9 10">
    <name type="scientific">Bordetella flabilis</name>
    <dbReference type="NCBI Taxonomy" id="463014"/>
    <lineage>
        <taxon>Bacteria</taxon>
        <taxon>Pseudomonadati</taxon>
        <taxon>Pseudomonadota</taxon>
        <taxon>Betaproteobacteria</taxon>
        <taxon>Burkholderiales</taxon>
        <taxon>Alcaligenaceae</taxon>
        <taxon>Bordetella</taxon>
    </lineage>
</organism>
<dbReference type="PANTHER" id="PTHR35333:SF3">
    <property type="entry name" value="BETA-LACTAMASE-TYPE TRANSPEPTIDASE FOLD CONTAINING PROTEIN"/>
    <property type="match status" value="1"/>
</dbReference>
<comment type="catalytic activity">
    <reaction evidence="1 6">
        <text>a beta-lactam + H2O = a substituted beta-amino acid</text>
        <dbReference type="Rhea" id="RHEA:20401"/>
        <dbReference type="ChEBI" id="CHEBI:15377"/>
        <dbReference type="ChEBI" id="CHEBI:35627"/>
        <dbReference type="ChEBI" id="CHEBI:140347"/>
        <dbReference type="EC" id="3.5.2.6"/>
    </reaction>
</comment>
<dbReference type="PRINTS" id="PR00118">
    <property type="entry name" value="BLACTAMASEA"/>
</dbReference>
<evidence type="ECO:0000313" key="10">
    <source>
        <dbReference type="Proteomes" id="UP000091926"/>
    </source>
</evidence>
<dbReference type="InterPro" id="IPR023650">
    <property type="entry name" value="Beta-lactam_class-A_AS"/>
</dbReference>
<evidence type="ECO:0000256" key="3">
    <source>
        <dbReference type="ARBA" id="ARBA00012865"/>
    </source>
</evidence>
<dbReference type="EC" id="3.5.2.6" evidence="3 6"/>
<reference evidence="9 10" key="1">
    <citation type="submission" date="2016-06" db="EMBL/GenBank/DDBJ databases">
        <title>Complete genome sequences of Bordetella bronchialis and Bordetella flabilis.</title>
        <authorList>
            <person name="LiPuma J.J."/>
            <person name="Spilker T."/>
        </authorList>
    </citation>
    <scope>NUCLEOTIDE SEQUENCE [LARGE SCALE GENOMIC DNA]</scope>
    <source>
        <strain evidence="9 10">AU10664</strain>
    </source>
</reference>
<keyword evidence="10" id="KW-1185">Reference proteome</keyword>
<keyword evidence="7" id="KW-0732">Signal</keyword>
<sequence length="309" mass="32236">MPASLQRRALLRAAAAAPFCLPLSAFATVAGDGDGALHAAFGSLEKSYASRLGVCAIDTANGREIRHRAEERFPFCSTFKAMAAAAVLARASADPGLLARRIPYTRADLVTYSPITEKHAGAGMTVAELCAATVQYSDNTAGNLLIKLLGGPPALTAFMRGVGNRSFRLDRWETDLNTAIPGDPRDTATPSDMAHSLNKLVLGGALPAAGRAQLKEWLVGNTTGDRRIRAGVPDGWQVGDKTGTGSYGTANDIAVLWPPARPPIVLAVYSTQPSKTGKPSDALIAEATRVVVAALVPGKASSIRLPPNA</sequence>
<dbReference type="InterPro" id="IPR045155">
    <property type="entry name" value="Beta-lactam_cat"/>
</dbReference>
<feature type="domain" description="Beta-lactamase class A catalytic" evidence="8">
    <location>
        <begin position="53"/>
        <end position="269"/>
    </location>
</feature>
<feature type="signal peptide" evidence="7">
    <location>
        <begin position="1"/>
        <end position="27"/>
    </location>
</feature>
<gene>
    <name evidence="9" type="ORF">BAU07_15650</name>
</gene>
<dbReference type="RefSeq" id="WP_066659408.1">
    <property type="nucleotide sequence ID" value="NZ_CBCSCL010000021.1"/>
</dbReference>
<protein>
    <recommendedName>
        <fullName evidence="3 6">Beta-lactamase</fullName>
        <ecNumber evidence="3 6">3.5.2.6</ecNumber>
    </recommendedName>
</protein>
<dbReference type="Proteomes" id="UP000091926">
    <property type="component" value="Chromosome"/>
</dbReference>
<name>A0A193GEX3_9BORD</name>
<feature type="chain" id="PRO_5008258897" description="Beta-lactamase" evidence="7">
    <location>
        <begin position="28"/>
        <end position="309"/>
    </location>
</feature>
<keyword evidence="5 6" id="KW-0046">Antibiotic resistance</keyword>
<dbReference type="PROSITE" id="PS00146">
    <property type="entry name" value="BETA_LACTAMASE_A"/>
    <property type="match status" value="1"/>
</dbReference>
<dbReference type="Gene3D" id="3.40.710.10">
    <property type="entry name" value="DD-peptidase/beta-lactamase superfamily"/>
    <property type="match status" value="1"/>
</dbReference>
<evidence type="ECO:0000256" key="7">
    <source>
        <dbReference type="SAM" id="SignalP"/>
    </source>
</evidence>
<dbReference type="GO" id="GO:0030655">
    <property type="term" value="P:beta-lactam antibiotic catabolic process"/>
    <property type="evidence" value="ECO:0007669"/>
    <property type="project" value="InterPro"/>
</dbReference>
<dbReference type="NCBIfam" id="NF033103">
    <property type="entry name" value="bla_class_A"/>
    <property type="match status" value="1"/>
</dbReference>
<keyword evidence="4 6" id="KW-0378">Hydrolase</keyword>
<dbReference type="EMBL" id="CP016172">
    <property type="protein sequence ID" value="ANN78350.1"/>
    <property type="molecule type" value="Genomic_DNA"/>
</dbReference>
<dbReference type="OrthoDB" id="9784149at2"/>
<dbReference type="InterPro" id="IPR000871">
    <property type="entry name" value="Beta-lactam_class-A"/>
</dbReference>
<dbReference type="AlphaFoldDB" id="A0A193GEX3"/>
<evidence type="ECO:0000259" key="8">
    <source>
        <dbReference type="Pfam" id="PF13354"/>
    </source>
</evidence>
<comment type="similarity">
    <text evidence="2 6">Belongs to the class-A beta-lactamase family.</text>
</comment>
<dbReference type="Pfam" id="PF13354">
    <property type="entry name" value="Beta-lactamase2"/>
    <property type="match status" value="1"/>
</dbReference>
<accession>A0A193GEX3</accession>
<evidence type="ECO:0000256" key="1">
    <source>
        <dbReference type="ARBA" id="ARBA00001526"/>
    </source>
</evidence>
<dbReference type="GO" id="GO:0008800">
    <property type="term" value="F:beta-lactamase activity"/>
    <property type="evidence" value="ECO:0007669"/>
    <property type="project" value="UniProtKB-UniRule"/>
</dbReference>
<evidence type="ECO:0000256" key="5">
    <source>
        <dbReference type="ARBA" id="ARBA00023251"/>
    </source>
</evidence>
<evidence type="ECO:0000256" key="2">
    <source>
        <dbReference type="ARBA" id="ARBA00009009"/>
    </source>
</evidence>
<dbReference type="SUPFAM" id="SSF56601">
    <property type="entry name" value="beta-lactamase/transpeptidase-like"/>
    <property type="match status" value="1"/>
</dbReference>
<dbReference type="PANTHER" id="PTHR35333">
    <property type="entry name" value="BETA-LACTAMASE"/>
    <property type="match status" value="1"/>
</dbReference>
<proteinExistence type="inferred from homology"/>
<dbReference type="STRING" id="463014.BAU07_15650"/>